<dbReference type="eggNOG" id="ENOG502T819">
    <property type="taxonomic scope" value="Eukaryota"/>
</dbReference>
<accession>A0A0Q9WCR7</accession>
<dbReference type="InParanoid" id="A0A0Q9WCR7"/>
<dbReference type="OrthoDB" id="8010151at2759"/>
<gene>
    <name evidence="2" type="primary">Dvir\GJ19456</name>
    <name evidence="2" type="ORF">Dvir_GJ19456</name>
</gene>
<organism evidence="2 3">
    <name type="scientific">Drosophila virilis</name>
    <name type="common">Fruit fly</name>
    <dbReference type="NCBI Taxonomy" id="7244"/>
    <lineage>
        <taxon>Eukaryota</taxon>
        <taxon>Metazoa</taxon>
        <taxon>Ecdysozoa</taxon>
        <taxon>Arthropoda</taxon>
        <taxon>Hexapoda</taxon>
        <taxon>Insecta</taxon>
        <taxon>Pterygota</taxon>
        <taxon>Neoptera</taxon>
        <taxon>Endopterygota</taxon>
        <taxon>Diptera</taxon>
        <taxon>Brachycera</taxon>
        <taxon>Muscomorpha</taxon>
        <taxon>Ephydroidea</taxon>
        <taxon>Drosophilidae</taxon>
        <taxon>Drosophila</taxon>
    </lineage>
</organism>
<protein>
    <submittedName>
        <fullName evidence="2">Uncharacterized protein, isoform B</fullName>
    </submittedName>
</protein>
<feature type="transmembrane region" description="Helical" evidence="1">
    <location>
        <begin position="51"/>
        <end position="74"/>
    </location>
</feature>
<proteinExistence type="predicted"/>
<evidence type="ECO:0000313" key="3">
    <source>
        <dbReference type="Proteomes" id="UP000008792"/>
    </source>
</evidence>
<keyword evidence="1" id="KW-0472">Membrane</keyword>
<keyword evidence="3" id="KW-1185">Reference proteome</keyword>
<sequence length="155" mass="16974">MFLKGSHQLNFQMEADSYVQASALPNSKRFVVEDSITKVTSDGEPHGMMTMVAGLSGLLAAIIILAVLVSMVACRKRKTCCIQRSNKQLQTKSLASARAMAVAMTSVDRSQPQLAGHLNAAFAESTLTLNVDANYKHKDKDNANQWPTEIVVERY</sequence>
<name>A0A0Q9WCR7_DROVI</name>
<dbReference type="EMBL" id="CH940651">
    <property type="protein sequence ID" value="KRF82429.1"/>
    <property type="molecule type" value="Genomic_DNA"/>
</dbReference>
<reference evidence="2 3" key="1">
    <citation type="journal article" date="2007" name="Nature">
        <title>Evolution of genes and genomes on the Drosophila phylogeny.</title>
        <authorList>
            <consortium name="Drosophila 12 Genomes Consortium"/>
            <person name="Clark A.G."/>
            <person name="Eisen M.B."/>
            <person name="Smith D.R."/>
            <person name="Bergman C.M."/>
            <person name="Oliver B."/>
            <person name="Markow T.A."/>
            <person name="Kaufman T.C."/>
            <person name="Kellis M."/>
            <person name="Gelbart W."/>
            <person name="Iyer V.N."/>
            <person name="Pollard D.A."/>
            <person name="Sackton T.B."/>
            <person name="Larracuente A.M."/>
            <person name="Singh N.D."/>
            <person name="Abad J.P."/>
            <person name="Abt D.N."/>
            <person name="Adryan B."/>
            <person name="Aguade M."/>
            <person name="Akashi H."/>
            <person name="Anderson W.W."/>
            <person name="Aquadro C.F."/>
            <person name="Ardell D.H."/>
            <person name="Arguello R."/>
            <person name="Artieri C.G."/>
            <person name="Barbash D.A."/>
            <person name="Barker D."/>
            <person name="Barsanti P."/>
            <person name="Batterham P."/>
            <person name="Batzoglou S."/>
            <person name="Begun D."/>
            <person name="Bhutkar A."/>
            <person name="Blanco E."/>
            <person name="Bosak S.A."/>
            <person name="Bradley R.K."/>
            <person name="Brand A.D."/>
            <person name="Brent M.R."/>
            <person name="Brooks A.N."/>
            <person name="Brown R.H."/>
            <person name="Butlin R.K."/>
            <person name="Caggese C."/>
            <person name="Calvi B.R."/>
            <person name="Bernardo de Carvalho A."/>
            <person name="Caspi A."/>
            <person name="Castrezana S."/>
            <person name="Celniker S.E."/>
            <person name="Chang J.L."/>
            <person name="Chapple C."/>
            <person name="Chatterji S."/>
            <person name="Chinwalla A."/>
            <person name="Civetta A."/>
            <person name="Clifton S.W."/>
            <person name="Comeron J.M."/>
            <person name="Costello J.C."/>
            <person name="Coyne J.A."/>
            <person name="Daub J."/>
            <person name="David R.G."/>
            <person name="Delcher A.L."/>
            <person name="Delehaunty K."/>
            <person name="Do C.B."/>
            <person name="Ebling H."/>
            <person name="Edwards K."/>
            <person name="Eickbush T."/>
            <person name="Evans J.D."/>
            <person name="Filipski A."/>
            <person name="Findeiss S."/>
            <person name="Freyhult E."/>
            <person name="Fulton L."/>
            <person name="Fulton R."/>
            <person name="Garcia A.C."/>
            <person name="Gardiner A."/>
            <person name="Garfield D.A."/>
            <person name="Garvin B.E."/>
            <person name="Gibson G."/>
            <person name="Gilbert D."/>
            <person name="Gnerre S."/>
            <person name="Godfrey J."/>
            <person name="Good R."/>
            <person name="Gotea V."/>
            <person name="Gravely B."/>
            <person name="Greenberg A.J."/>
            <person name="Griffiths-Jones S."/>
            <person name="Gross S."/>
            <person name="Guigo R."/>
            <person name="Gustafson E.A."/>
            <person name="Haerty W."/>
            <person name="Hahn M.W."/>
            <person name="Halligan D.L."/>
            <person name="Halpern A.L."/>
            <person name="Halter G.M."/>
            <person name="Han M.V."/>
            <person name="Heger A."/>
            <person name="Hillier L."/>
            <person name="Hinrichs A.S."/>
            <person name="Holmes I."/>
            <person name="Hoskins R.A."/>
            <person name="Hubisz M.J."/>
            <person name="Hultmark D."/>
            <person name="Huntley M.A."/>
            <person name="Jaffe D.B."/>
            <person name="Jagadeeshan S."/>
            <person name="Jeck W.R."/>
            <person name="Johnson J."/>
            <person name="Jones C.D."/>
            <person name="Jordan W.C."/>
            <person name="Karpen G.H."/>
            <person name="Kataoka E."/>
            <person name="Keightley P.D."/>
            <person name="Kheradpour P."/>
            <person name="Kirkness E.F."/>
            <person name="Koerich L.B."/>
            <person name="Kristiansen K."/>
            <person name="Kudrna D."/>
            <person name="Kulathinal R.J."/>
            <person name="Kumar S."/>
            <person name="Kwok R."/>
            <person name="Lander E."/>
            <person name="Langley C.H."/>
            <person name="Lapoint R."/>
            <person name="Lazzaro B.P."/>
            <person name="Lee S.J."/>
            <person name="Levesque L."/>
            <person name="Li R."/>
            <person name="Lin C.F."/>
            <person name="Lin M.F."/>
            <person name="Lindblad-Toh K."/>
            <person name="Llopart A."/>
            <person name="Long M."/>
            <person name="Low L."/>
            <person name="Lozovsky E."/>
            <person name="Lu J."/>
            <person name="Luo M."/>
            <person name="Machado C.A."/>
            <person name="Makalowski W."/>
            <person name="Marzo M."/>
            <person name="Matsuda M."/>
            <person name="Matzkin L."/>
            <person name="McAllister B."/>
            <person name="McBride C.S."/>
            <person name="McKernan B."/>
            <person name="McKernan K."/>
            <person name="Mendez-Lago M."/>
            <person name="Minx P."/>
            <person name="Mollenhauer M.U."/>
            <person name="Montooth K."/>
            <person name="Mount S.M."/>
            <person name="Mu X."/>
            <person name="Myers E."/>
            <person name="Negre B."/>
            <person name="Newfeld S."/>
            <person name="Nielsen R."/>
            <person name="Noor M.A."/>
            <person name="O'Grady P."/>
            <person name="Pachter L."/>
            <person name="Papaceit M."/>
            <person name="Parisi M.J."/>
            <person name="Parisi M."/>
            <person name="Parts L."/>
            <person name="Pedersen J.S."/>
            <person name="Pesole G."/>
            <person name="Phillippy A.M."/>
            <person name="Ponting C.P."/>
            <person name="Pop M."/>
            <person name="Porcelli D."/>
            <person name="Powell J.R."/>
            <person name="Prohaska S."/>
            <person name="Pruitt K."/>
            <person name="Puig M."/>
            <person name="Quesneville H."/>
            <person name="Ram K.R."/>
            <person name="Rand D."/>
            <person name="Rasmussen M.D."/>
            <person name="Reed L.K."/>
            <person name="Reenan R."/>
            <person name="Reily A."/>
            <person name="Remington K.A."/>
            <person name="Rieger T.T."/>
            <person name="Ritchie M.G."/>
            <person name="Robin C."/>
            <person name="Rogers Y.H."/>
            <person name="Rohde C."/>
            <person name="Rozas J."/>
            <person name="Rubenfield M.J."/>
            <person name="Ruiz A."/>
            <person name="Russo S."/>
            <person name="Salzberg S.L."/>
            <person name="Sanchez-Gracia A."/>
            <person name="Saranga D.J."/>
            <person name="Sato H."/>
            <person name="Schaeffer S.W."/>
            <person name="Schatz M.C."/>
            <person name="Schlenke T."/>
            <person name="Schwartz R."/>
            <person name="Segarra C."/>
            <person name="Singh R.S."/>
            <person name="Sirot L."/>
            <person name="Sirota M."/>
            <person name="Sisneros N.B."/>
            <person name="Smith C.D."/>
            <person name="Smith T.F."/>
            <person name="Spieth J."/>
            <person name="Stage D.E."/>
            <person name="Stark A."/>
            <person name="Stephan W."/>
            <person name="Strausberg R.L."/>
            <person name="Strempel S."/>
            <person name="Sturgill D."/>
            <person name="Sutton G."/>
            <person name="Sutton G.G."/>
            <person name="Tao W."/>
            <person name="Teichmann S."/>
            <person name="Tobari Y.N."/>
            <person name="Tomimura Y."/>
            <person name="Tsolas J.M."/>
            <person name="Valente V.L."/>
            <person name="Venter E."/>
            <person name="Venter J.C."/>
            <person name="Vicario S."/>
            <person name="Vieira F.G."/>
            <person name="Vilella A.J."/>
            <person name="Villasante A."/>
            <person name="Walenz B."/>
            <person name="Wang J."/>
            <person name="Wasserman M."/>
            <person name="Watts T."/>
            <person name="Wilson D."/>
            <person name="Wilson R.K."/>
            <person name="Wing R.A."/>
            <person name="Wolfner M.F."/>
            <person name="Wong A."/>
            <person name="Wong G.K."/>
            <person name="Wu C.I."/>
            <person name="Wu G."/>
            <person name="Yamamoto D."/>
            <person name="Yang H.P."/>
            <person name="Yang S.P."/>
            <person name="Yorke J.A."/>
            <person name="Yoshida K."/>
            <person name="Zdobnov E."/>
            <person name="Zhang P."/>
            <person name="Zhang Y."/>
            <person name="Zimin A.V."/>
            <person name="Baldwin J."/>
            <person name="Abdouelleil A."/>
            <person name="Abdulkadir J."/>
            <person name="Abebe A."/>
            <person name="Abera B."/>
            <person name="Abreu J."/>
            <person name="Acer S.C."/>
            <person name="Aftuck L."/>
            <person name="Alexander A."/>
            <person name="An P."/>
            <person name="Anderson E."/>
            <person name="Anderson S."/>
            <person name="Arachi H."/>
            <person name="Azer M."/>
            <person name="Bachantsang P."/>
            <person name="Barry A."/>
            <person name="Bayul T."/>
            <person name="Berlin A."/>
            <person name="Bessette D."/>
            <person name="Bloom T."/>
            <person name="Blye J."/>
            <person name="Boguslavskiy L."/>
            <person name="Bonnet C."/>
            <person name="Boukhgalter B."/>
            <person name="Bourzgui I."/>
            <person name="Brown A."/>
            <person name="Cahill P."/>
            <person name="Channer S."/>
            <person name="Cheshatsang Y."/>
            <person name="Chuda L."/>
            <person name="Citroen M."/>
            <person name="Collymore A."/>
            <person name="Cooke P."/>
            <person name="Costello M."/>
            <person name="D'Aco K."/>
            <person name="Daza R."/>
            <person name="De Haan G."/>
            <person name="DeGray S."/>
            <person name="DeMaso C."/>
            <person name="Dhargay N."/>
            <person name="Dooley K."/>
            <person name="Dooley E."/>
            <person name="Doricent M."/>
            <person name="Dorje P."/>
            <person name="Dorjee K."/>
            <person name="Dupes A."/>
            <person name="Elong R."/>
            <person name="Falk J."/>
            <person name="Farina A."/>
            <person name="Faro S."/>
            <person name="Ferguson D."/>
            <person name="Fisher S."/>
            <person name="Foley C.D."/>
            <person name="Franke A."/>
            <person name="Friedrich D."/>
            <person name="Gadbois L."/>
            <person name="Gearin G."/>
            <person name="Gearin C.R."/>
            <person name="Giannoukos G."/>
            <person name="Goode T."/>
            <person name="Graham J."/>
            <person name="Grandbois E."/>
            <person name="Grewal S."/>
            <person name="Gyaltsen K."/>
            <person name="Hafez N."/>
            <person name="Hagos B."/>
            <person name="Hall J."/>
            <person name="Henson C."/>
            <person name="Hollinger A."/>
            <person name="Honan T."/>
            <person name="Huard M.D."/>
            <person name="Hughes L."/>
            <person name="Hurhula B."/>
            <person name="Husby M.E."/>
            <person name="Kamat A."/>
            <person name="Kanga B."/>
            <person name="Kashin S."/>
            <person name="Khazanovich D."/>
            <person name="Kisner P."/>
            <person name="Lance K."/>
            <person name="Lara M."/>
            <person name="Lee W."/>
            <person name="Lennon N."/>
            <person name="Letendre F."/>
            <person name="LeVine R."/>
            <person name="Lipovsky A."/>
            <person name="Liu X."/>
            <person name="Liu J."/>
            <person name="Liu S."/>
            <person name="Lokyitsang T."/>
            <person name="Lokyitsang Y."/>
            <person name="Lubonja R."/>
            <person name="Lui A."/>
            <person name="MacDonald P."/>
            <person name="Magnisalis V."/>
            <person name="Maru K."/>
            <person name="Matthews C."/>
            <person name="McCusker W."/>
            <person name="McDonough S."/>
            <person name="Mehta T."/>
            <person name="Meldrim J."/>
            <person name="Meneus L."/>
            <person name="Mihai O."/>
            <person name="Mihalev A."/>
            <person name="Mihova T."/>
            <person name="Mittelman R."/>
            <person name="Mlenga V."/>
            <person name="Montmayeur A."/>
            <person name="Mulrain L."/>
            <person name="Navidi A."/>
            <person name="Naylor J."/>
            <person name="Negash T."/>
            <person name="Nguyen T."/>
            <person name="Nguyen N."/>
            <person name="Nicol R."/>
            <person name="Norbu C."/>
            <person name="Norbu N."/>
            <person name="Novod N."/>
            <person name="O'Neill B."/>
            <person name="Osman S."/>
            <person name="Markiewicz E."/>
            <person name="Oyono O.L."/>
            <person name="Patti C."/>
            <person name="Phunkhang P."/>
            <person name="Pierre F."/>
            <person name="Priest M."/>
            <person name="Raghuraman S."/>
            <person name="Rege F."/>
            <person name="Reyes R."/>
            <person name="Rise C."/>
            <person name="Rogov P."/>
            <person name="Ross K."/>
            <person name="Ryan E."/>
            <person name="Settipalli S."/>
            <person name="Shea T."/>
            <person name="Sherpa N."/>
            <person name="Shi L."/>
            <person name="Shih D."/>
            <person name="Sparrow T."/>
            <person name="Spaulding J."/>
            <person name="Stalker J."/>
            <person name="Stange-Thomann N."/>
            <person name="Stavropoulos S."/>
            <person name="Stone C."/>
            <person name="Strader C."/>
            <person name="Tesfaye S."/>
            <person name="Thomson T."/>
            <person name="Thoulutsang Y."/>
            <person name="Thoulutsang D."/>
            <person name="Topham K."/>
            <person name="Topping I."/>
            <person name="Tsamla T."/>
            <person name="Vassiliev H."/>
            <person name="Vo A."/>
            <person name="Wangchuk T."/>
            <person name="Wangdi T."/>
            <person name="Weiand M."/>
            <person name="Wilkinson J."/>
            <person name="Wilson A."/>
            <person name="Yadav S."/>
            <person name="Young G."/>
            <person name="Yu Q."/>
            <person name="Zembek L."/>
            <person name="Zhong D."/>
            <person name="Zimmer A."/>
            <person name="Zwirko Z."/>
            <person name="Jaffe D.B."/>
            <person name="Alvarez P."/>
            <person name="Brockman W."/>
            <person name="Butler J."/>
            <person name="Chin C."/>
            <person name="Gnerre S."/>
            <person name="Grabherr M."/>
            <person name="Kleber M."/>
            <person name="Mauceli E."/>
            <person name="MacCallum I."/>
        </authorList>
    </citation>
    <scope>NUCLEOTIDE SEQUENCE [LARGE SCALE GENOMIC DNA]</scope>
    <source>
        <strain evidence="3">Tucson 15010-1051.87</strain>
    </source>
</reference>
<keyword evidence="1" id="KW-0812">Transmembrane</keyword>
<dbReference type="Proteomes" id="UP000008792">
    <property type="component" value="Unassembled WGS sequence"/>
</dbReference>
<evidence type="ECO:0000313" key="2">
    <source>
        <dbReference type="EMBL" id="KRF82429.1"/>
    </source>
</evidence>
<keyword evidence="1" id="KW-1133">Transmembrane helix</keyword>
<dbReference type="AlphaFoldDB" id="A0A0Q9WCR7"/>
<evidence type="ECO:0000256" key="1">
    <source>
        <dbReference type="SAM" id="Phobius"/>
    </source>
</evidence>